<evidence type="ECO:0000256" key="3">
    <source>
        <dbReference type="ARBA" id="ARBA00006263"/>
    </source>
</evidence>
<dbReference type="Proteomes" id="UP001597417">
    <property type="component" value="Unassembled WGS sequence"/>
</dbReference>
<comment type="pathway">
    <text evidence="2 9">Cofactor biosynthesis; adenosylcobalamin biosynthesis.</text>
</comment>
<evidence type="ECO:0000256" key="4">
    <source>
        <dbReference type="ARBA" id="ARBA00022475"/>
    </source>
</evidence>
<dbReference type="NCBIfam" id="TIGR00380">
    <property type="entry name" value="cobal_cbiB"/>
    <property type="match status" value="1"/>
</dbReference>
<dbReference type="InterPro" id="IPR004485">
    <property type="entry name" value="Cobalamin_biosynth_CobD/CbiB"/>
</dbReference>
<comment type="caution">
    <text evidence="10">The sequence shown here is derived from an EMBL/GenBank/DDBJ whole genome shotgun (WGS) entry which is preliminary data.</text>
</comment>
<dbReference type="NCBIfam" id="NF002276">
    <property type="entry name" value="PRK01209.1-4"/>
    <property type="match status" value="1"/>
</dbReference>
<reference evidence="11" key="1">
    <citation type="journal article" date="2019" name="Int. J. Syst. Evol. Microbiol.">
        <title>The Global Catalogue of Microorganisms (GCM) 10K type strain sequencing project: providing services to taxonomists for standard genome sequencing and annotation.</title>
        <authorList>
            <consortium name="The Broad Institute Genomics Platform"/>
            <consortium name="The Broad Institute Genome Sequencing Center for Infectious Disease"/>
            <person name="Wu L."/>
            <person name="Ma J."/>
        </authorList>
    </citation>
    <scope>NUCLEOTIDE SEQUENCE [LARGE SCALE GENOMIC DNA]</scope>
    <source>
        <strain evidence="11">CGMCC 4.7645</strain>
    </source>
</reference>
<evidence type="ECO:0000313" key="10">
    <source>
        <dbReference type="EMBL" id="MFD2419541.1"/>
    </source>
</evidence>
<evidence type="ECO:0000256" key="6">
    <source>
        <dbReference type="ARBA" id="ARBA00022692"/>
    </source>
</evidence>
<keyword evidence="5 9" id="KW-0169">Cobalamin biosynthesis</keyword>
<evidence type="ECO:0000256" key="9">
    <source>
        <dbReference type="HAMAP-Rule" id="MF_00024"/>
    </source>
</evidence>
<dbReference type="PANTHER" id="PTHR34308">
    <property type="entry name" value="COBALAMIN BIOSYNTHESIS PROTEIN CBIB"/>
    <property type="match status" value="1"/>
</dbReference>
<comment type="subcellular location">
    <subcellularLocation>
        <location evidence="1 9">Cell membrane</location>
        <topology evidence="1 9">Multi-pass membrane protein</topology>
    </subcellularLocation>
</comment>
<sequence>MRNAVSRLYARSPVTLGLLAGYFADAALGDPGRGHPVAWFGRAAAAVERRTWGDSRVRGALHTTLCTGVVTGFGALAQAKAGPRLRFAVTALATWTVLGGRSLAREGEIMARLLDAGDLPAARARLGHLCGRDATNLDERELARAATESVAENTSDAVVAPLLWGAVAGIPGLLAYRAINTLDAMIGHRSPRYLKFGWAAARVDDVANFVPSRIAALTAIGLSGNPGRAGRTWLSDRARHPSPNAGQVEAAFAGALRVRLGGVNSYGGRTENRGTLGDGPAPGPDDLRRAVRLSRAVGWATLGLVCAVRAAK</sequence>
<proteinExistence type="inferred from homology"/>
<keyword evidence="11" id="KW-1185">Reference proteome</keyword>
<evidence type="ECO:0000256" key="7">
    <source>
        <dbReference type="ARBA" id="ARBA00022989"/>
    </source>
</evidence>
<dbReference type="PANTHER" id="PTHR34308:SF1">
    <property type="entry name" value="COBALAMIN BIOSYNTHESIS PROTEIN CBIB"/>
    <property type="match status" value="1"/>
</dbReference>
<keyword evidence="6 9" id="KW-0812">Transmembrane</keyword>
<evidence type="ECO:0000256" key="5">
    <source>
        <dbReference type="ARBA" id="ARBA00022573"/>
    </source>
</evidence>
<dbReference type="Pfam" id="PF03186">
    <property type="entry name" value="CobD_Cbib"/>
    <property type="match status" value="1"/>
</dbReference>
<evidence type="ECO:0000256" key="1">
    <source>
        <dbReference type="ARBA" id="ARBA00004651"/>
    </source>
</evidence>
<comment type="function">
    <text evidence="9">Converts cobyric acid to cobinamide by the addition of aminopropanol on the F carboxylic group.</text>
</comment>
<keyword evidence="7 9" id="KW-1133">Transmembrane helix</keyword>
<accession>A0ABW5G3K5</accession>
<protein>
    <recommendedName>
        <fullName evidence="9">Cobalamin biosynthesis protein CobD</fullName>
    </recommendedName>
</protein>
<organism evidence="10 11">
    <name type="scientific">Amycolatopsis pigmentata</name>
    <dbReference type="NCBI Taxonomy" id="450801"/>
    <lineage>
        <taxon>Bacteria</taxon>
        <taxon>Bacillati</taxon>
        <taxon>Actinomycetota</taxon>
        <taxon>Actinomycetes</taxon>
        <taxon>Pseudonocardiales</taxon>
        <taxon>Pseudonocardiaceae</taxon>
        <taxon>Amycolatopsis</taxon>
    </lineage>
</organism>
<evidence type="ECO:0000313" key="11">
    <source>
        <dbReference type="Proteomes" id="UP001597417"/>
    </source>
</evidence>
<dbReference type="HAMAP" id="MF_00024">
    <property type="entry name" value="CobD_CbiB"/>
    <property type="match status" value="1"/>
</dbReference>
<name>A0ABW5G3K5_9PSEU</name>
<dbReference type="EMBL" id="JBHUKR010000011">
    <property type="protein sequence ID" value="MFD2419541.1"/>
    <property type="molecule type" value="Genomic_DNA"/>
</dbReference>
<keyword evidence="4 9" id="KW-1003">Cell membrane</keyword>
<gene>
    <name evidence="9" type="primary">cobD</name>
    <name evidence="10" type="ORF">ACFSXZ_24735</name>
</gene>
<comment type="similarity">
    <text evidence="3 9">Belongs to the CobD/CbiB family.</text>
</comment>
<evidence type="ECO:0000256" key="2">
    <source>
        <dbReference type="ARBA" id="ARBA00004953"/>
    </source>
</evidence>
<keyword evidence="8 9" id="KW-0472">Membrane</keyword>
<evidence type="ECO:0000256" key="8">
    <source>
        <dbReference type="ARBA" id="ARBA00023136"/>
    </source>
</evidence>
<dbReference type="RefSeq" id="WP_378267521.1">
    <property type="nucleotide sequence ID" value="NZ_JBHUKR010000011.1"/>
</dbReference>